<evidence type="ECO:0008006" key="5">
    <source>
        <dbReference type="Google" id="ProtNLM"/>
    </source>
</evidence>
<dbReference type="Proteomes" id="UP001472677">
    <property type="component" value="Unassembled WGS sequence"/>
</dbReference>
<proteinExistence type="predicted"/>
<name>A0ABR2CTG4_9ROSI</name>
<evidence type="ECO:0000256" key="2">
    <source>
        <dbReference type="SAM" id="Phobius"/>
    </source>
</evidence>
<keyword evidence="1" id="KW-0456">Lyase</keyword>
<dbReference type="InterPro" id="IPR013024">
    <property type="entry name" value="GGCT-like"/>
</dbReference>
<feature type="transmembrane region" description="Helical" evidence="2">
    <location>
        <begin position="32"/>
        <end position="53"/>
    </location>
</feature>
<comment type="caution">
    <text evidence="3">The sequence shown here is derived from an EMBL/GenBank/DDBJ whole genome shotgun (WGS) entry which is preliminary data.</text>
</comment>
<accession>A0ABR2CTG4</accession>
<organism evidence="3 4">
    <name type="scientific">Hibiscus sabdariffa</name>
    <name type="common">roselle</name>
    <dbReference type="NCBI Taxonomy" id="183260"/>
    <lineage>
        <taxon>Eukaryota</taxon>
        <taxon>Viridiplantae</taxon>
        <taxon>Streptophyta</taxon>
        <taxon>Embryophyta</taxon>
        <taxon>Tracheophyta</taxon>
        <taxon>Spermatophyta</taxon>
        <taxon>Magnoliopsida</taxon>
        <taxon>eudicotyledons</taxon>
        <taxon>Gunneridae</taxon>
        <taxon>Pentapetalae</taxon>
        <taxon>rosids</taxon>
        <taxon>malvids</taxon>
        <taxon>Malvales</taxon>
        <taxon>Malvaceae</taxon>
        <taxon>Malvoideae</taxon>
        <taxon>Hibiscus</taxon>
    </lineage>
</organism>
<dbReference type="PANTHER" id="PTHR12192:SF19">
    <property type="entry name" value="GAMMA-GLUTAMYLCYCLOTRANSFERASE 2-2"/>
    <property type="match status" value="1"/>
</dbReference>
<dbReference type="InterPro" id="IPR006840">
    <property type="entry name" value="ChaC"/>
</dbReference>
<gene>
    <name evidence="3" type="ORF">V6N12_047608</name>
</gene>
<keyword evidence="2" id="KW-0812">Transmembrane</keyword>
<keyword evidence="2" id="KW-1133">Transmembrane helix</keyword>
<reference evidence="3 4" key="1">
    <citation type="journal article" date="2024" name="G3 (Bethesda)">
        <title>Genome assembly of Hibiscus sabdariffa L. provides insights into metabolisms of medicinal natural products.</title>
        <authorList>
            <person name="Kim T."/>
        </authorList>
    </citation>
    <scope>NUCLEOTIDE SEQUENCE [LARGE SCALE GENOMIC DNA]</scope>
    <source>
        <strain evidence="3">TK-2024</strain>
        <tissue evidence="3">Old leaves</tissue>
    </source>
</reference>
<dbReference type="PANTHER" id="PTHR12192">
    <property type="entry name" value="CATION TRANSPORT PROTEIN CHAC-RELATED"/>
    <property type="match status" value="1"/>
</dbReference>
<dbReference type="Pfam" id="PF04752">
    <property type="entry name" value="ChaC"/>
    <property type="match status" value="1"/>
</dbReference>
<dbReference type="EMBL" id="JBBPBM010000043">
    <property type="protein sequence ID" value="KAK8523075.1"/>
    <property type="molecule type" value="Genomic_DNA"/>
</dbReference>
<dbReference type="CDD" id="cd06661">
    <property type="entry name" value="GGCT_like"/>
    <property type="match status" value="1"/>
</dbReference>
<sequence>MSSYIVEERVKERRPPSSSLFFPCRNRAPPSLFPVLFFTTMALWVFGYGSLVWNPGFEYDEKIIGFIKDYKRVFDLACIDHRGTPENPARTCTLEQIEGAICWGAAYCVRGSPERLRAAMEYLERRECEYDQKNLVDFYKEADPLQPALTGVIVFTSTPDKVSNKYYLGPAPLEEMAMQIATAVGPCGNNRDYVFLLEKAMFDIGHEDDMVIELANEVRKVLGTMGKGFSKEKQLVATPRKKLLKSQSGTQTYIPTTQLLLFPKAVAMDS</sequence>
<evidence type="ECO:0000313" key="3">
    <source>
        <dbReference type="EMBL" id="KAK8523075.1"/>
    </source>
</evidence>
<keyword evidence="4" id="KW-1185">Reference proteome</keyword>
<protein>
    <recommendedName>
        <fullName evidence="5">Gamma-glutamylcyclotransferase</fullName>
    </recommendedName>
</protein>
<evidence type="ECO:0000313" key="4">
    <source>
        <dbReference type="Proteomes" id="UP001472677"/>
    </source>
</evidence>
<keyword evidence="2" id="KW-0472">Membrane</keyword>
<dbReference type="Gene3D" id="3.10.490.10">
    <property type="entry name" value="Gamma-glutamyl cyclotransferase-like"/>
    <property type="match status" value="1"/>
</dbReference>
<evidence type="ECO:0000256" key="1">
    <source>
        <dbReference type="ARBA" id="ARBA00023239"/>
    </source>
</evidence>